<reference evidence="5" key="1">
    <citation type="submission" date="2016-05" db="EMBL/GenBank/DDBJ databases">
        <title>Comparative genomics of biotechnologically important yeasts.</title>
        <authorList>
            <consortium name="DOE Joint Genome Institute"/>
            <person name="Riley R."/>
            <person name="Haridas S."/>
            <person name="Wolfe K.H."/>
            <person name="Lopes M.R."/>
            <person name="Hittinger C.T."/>
            <person name="Goker M."/>
            <person name="Salamov A."/>
            <person name="Wisecaver J."/>
            <person name="Long T.M."/>
            <person name="Aerts A.L."/>
            <person name="Barry K."/>
            <person name="Choi C."/>
            <person name="Clum A."/>
            <person name="Coughlan A.Y."/>
            <person name="Deshpande S."/>
            <person name="Douglass A.P."/>
            <person name="Hanson S.J."/>
            <person name="Klenk H.-P."/>
            <person name="Labutti K."/>
            <person name="Lapidus A."/>
            <person name="Lindquist E."/>
            <person name="Lipzen A."/>
            <person name="Meier-Kolthoff J.P."/>
            <person name="Ohm R.A."/>
            <person name="Otillar R.P."/>
            <person name="Pangilinan J."/>
            <person name="Peng Y."/>
            <person name="Rokas A."/>
            <person name="Rosa C.A."/>
            <person name="Scheuner C."/>
            <person name="Sibirny A.A."/>
            <person name="Slot J.C."/>
            <person name="Stielow J.B."/>
            <person name="Sun H."/>
            <person name="Kurtzman C.P."/>
            <person name="Blackwell M."/>
            <person name="Grigoriev I.V."/>
            <person name="Jeffries T.W."/>
        </authorList>
    </citation>
    <scope>NUCLEOTIDE SEQUENCE [LARGE SCALE GENOMIC DNA]</scope>
    <source>
        <strain evidence="5">NRRL Y-12698</strain>
    </source>
</reference>
<keyword evidence="5" id="KW-1185">Reference proteome</keyword>
<dbReference type="Proteomes" id="UP000094336">
    <property type="component" value="Unassembled WGS sequence"/>
</dbReference>
<dbReference type="EMBL" id="KV454432">
    <property type="protein sequence ID" value="ODQ79467.1"/>
    <property type="molecule type" value="Genomic_DNA"/>
</dbReference>
<evidence type="ECO:0000256" key="1">
    <source>
        <dbReference type="ARBA" id="ARBA00022614"/>
    </source>
</evidence>
<evidence type="ECO:0000313" key="5">
    <source>
        <dbReference type="Proteomes" id="UP000094336"/>
    </source>
</evidence>
<proteinExistence type="predicted"/>
<feature type="compositionally biased region" description="Acidic residues" evidence="3">
    <location>
        <begin position="783"/>
        <end position="793"/>
    </location>
</feature>
<evidence type="ECO:0000256" key="3">
    <source>
        <dbReference type="SAM" id="MobiDB-lite"/>
    </source>
</evidence>
<dbReference type="SUPFAM" id="SSF52058">
    <property type="entry name" value="L domain-like"/>
    <property type="match status" value="2"/>
</dbReference>
<dbReference type="AlphaFoldDB" id="A0A1E3QR91"/>
<dbReference type="STRING" id="984486.A0A1E3QR91"/>
<name>A0A1E3QR91_9ASCO</name>
<dbReference type="OrthoDB" id="7451790at2759"/>
<dbReference type="InterPro" id="IPR032675">
    <property type="entry name" value="LRR_dom_sf"/>
</dbReference>
<dbReference type="Gene3D" id="3.80.10.10">
    <property type="entry name" value="Ribonuclease Inhibitor"/>
    <property type="match status" value="4"/>
</dbReference>
<sequence length="793" mass="90402">MYSHDVPFRWREIPLEIVEKIISYLPASLLAVLRKSQNAPIAAVARRYYYSRIELVFNLRVEIGYHSPKDFLAIQLTLPEFEELANSPGLDQLRIQKLYITVYTEVQGYRFLHQEAFTKVSTIVTDVMLEFFTQEKGAARFDWDWLPPSPRVQKCIREISVRYTSIDPNVLALPSNLRKLEILHTKYPCQIDENAPEIQFPPKLEDLKFCNPWIPMSKYGNLPSTLRELDLVDIEDFSVQGFNALHLPHLKALRLTRLSGLKMIAELFELPPLLELLDLRYMGIKSFEQRKLPPSLKVLSFLGCPIRKFCTGDLPDSLTKLVFDYTQLTSADIRTLTFPPNLKTLEIIHGHLTSVDFVNALPPSLELLLLHDNSLGSLCETDEDEDTARAFQILFPKSIEAINLGNNSSFFATYSPVNLVFPPNLKDIGLQRMGMRSVKGLKLPRLLQFLNLHYNSLTNINAIDIPPTLANLLLSNNCLESFTQKLPDTICSVDLEDNRLTELVGFHLPVNCTTFEISHNPLQRIQITNADDPNLKLRYLCLNGMSTVALCDIFPLPNCIETLVLQGSQLRSLAEFLFPMGLKRLEITLNRLVSLENVNFPPHLEILRLHDNELTSLANVQFPETLLCLELELNMLASVDGIRLPPKLKVLDLESNAITAINDLRLPDSLEELILANQESEATTHDEISLADPRIKGLSNINGITKLPSNLEFLDLSNNDLSERDIRHLDFPVSLSSLHVYPNRFTDYLSWLEGMNLKYPDLEIDERADWDNRESLSYSDDSTGSEDEMPYEF</sequence>
<dbReference type="InterPro" id="IPR051071">
    <property type="entry name" value="LRR-bact_E3_ubiq_ligases"/>
</dbReference>
<dbReference type="RefSeq" id="XP_018984795.1">
    <property type="nucleotide sequence ID" value="XM_019127150.1"/>
</dbReference>
<gene>
    <name evidence="4" type="ORF">BABINDRAFT_143031</name>
</gene>
<dbReference type="PROSITE" id="PS51450">
    <property type="entry name" value="LRR"/>
    <property type="match status" value="3"/>
</dbReference>
<evidence type="ECO:0000313" key="4">
    <source>
        <dbReference type="EMBL" id="ODQ79467.1"/>
    </source>
</evidence>
<dbReference type="SMART" id="SM00364">
    <property type="entry name" value="LRR_BAC"/>
    <property type="match status" value="8"/>
</dbReference>
<protein>
    <submittedName>
        <fullName evidence="4">Uncharacterized protein</fullName>
    </submittedName>
</protein>
<dbReference type="PANTHER" id="PTHR47114:SF2">
    <property type="entry name" value="OLIGODENDROCYTE-MYELIN GLYCOPROTEIN"/>
    <property type="match status" value="1"/>
</dbReference>
<dbReference type="GeneID" id="30145003"/>
<keyword evidence="1" id="KW-0433">Leucine-rich repeat</keyword>
<accession>A0A1E3QR91</accession>
<organism evidence="4 5">
    <name type="scientific">Babjeviella inositovora NRRL Y-12698</name>
    <dbReference type="NCBI Taxonomy" id="984486"/>
    <lineage>
        <taxon>Eukaryota</taxon>
        <taxon>Fungi</taxon>
        <taxon>Dikarya</taxon>
        <taxon>Ascomycota</taxon>
        <taxon>Saccharomycotina</taxon>
        <taxon>Pichiomycetes</taxon>
        <taxon>Serinales incertae sedis</taxon>
        <taxon>Babjeviella</taxon>
    </lineage>
</organism>
<keyword evidence="2" id="KW-0677">Repeat</keyword>
<dbReference type="InterPro" id="IPR001611">
    <property type="entry name" value="Leu-rich_rpt"/>
</dbReference>
<dbReference type="PANTHER" id="PTHR47114">
    <property type="match status" value="1"/>
</dbReference>
<evidence type="ECO:0000256" key="2">
    <source>
        <dbReference type="ARBA" id="ARBA00022737"/>
    </source>
</evidence>
<feature type="region of interest" description="Disordered" evidence="3">
    <location>
        <begin position="773"/>
        <end position="793"/>
    </location>
</feature>